<feature type="domain" description="Sporulation membrane protein YtrI C-terminal" evidence="2">
    <location>
        <begin position="77"/>
        <end position="148"/>
    </location>
</feature>
<protein>
    <recommendedName>
        <fullName evidence="2">Sporulation membrane protein YtrI C-terminal domain-containing protein</fullName>
    </recommendedName>
</protein>
<evidence type="ECO:0000256" key="1">
    <source>
        <dbReference type="SAM" id="Coils"/>
    </source>
</evidence>
<gene>
    <name evidence="3" type="ORF">C7459_112149</name>
</gene>
<dbReference type="Proteomes" id="UP000245634">
    <property type="component" value="Unassembled WGS sequence"/>
</dbReference>
<dbReference type="RefSeq" id="WP_109690056.1">
    <property type="nucleotide sequence ID" value="NZ_QGGL01000012.1"/>
</dbReference>
<comment type="caution">
    <text evidence="3">The sequence shown here is derived from an EMBL/GenBank/DDBJ whole genome shotgun (WGS) entry which is preliminary data.</text>
</comment>
<dbReference type="EMBL" id="QGGL01000012">
    <property type="protein sequence ID" value="PWK10327.1"/>
    <property type="molecule type" value="Genomic_DNA"/>
</dbReference>
<organism evidence="3 4">
    <name type="scientific">Tumebacillus permanentifrigoris</name>
    <dbReference type="NCBI Taxonomy" id="378543"/>
    <lineage>
        <taxon>Bacteria</taxon>
        <taxon>Bacillati</taxon>
        <taxon>Bacillota</taxon>
        <taxon>Bacilli</taxon>
        <taxon>Bacillales</taxon>
        <taxon>Alicyclobacillaceae</taxon>
        <taxon>Tumebacillus</taxon>
    </lineage>
</organism>
<proteinExistence type="predicted"/>
<name>A0A316D7B2_9BACL</name>
<dbReference type="Pfam" id="PF26347">
    <property type="entry name" value="YtrI_sporulation"/>
    <property type="match status" value="1"/>
</dbReference>
<reference evidence="3 4" key="1">
    <citation type="submission" date="2018-05" db="EMBL/GenBank/DDBJ databases">
        <title>Genomic Encyclopedia of Type Strains, Phase IV (KMG-IV): sequencing the most valuable type-strain genomes for metagenomic binning, comparative biology and taxonomic classification.</title>
        <authorList>
            <person name="Goeker M."/>
        </authorList>
    </citation>
    <scope>NUCLEOTIDE SEQUENCE [LARGE SCALE GENOMIC DNA]</scope>
    <source>
        <strain evidence="3 4">DSM 18773</strain>
    </source>
</reference>
<dbReference type="AlphaFoldDB" id="A0A316D7B2"/>
<keyword evidence="1" id="KW-0175">Coiled coil</keyword>
<dbReference type="OrthoDB" id="2381599at2"/>
<keyword evidence="4" id="KW-1185">Reference proteome</keyword>
<accession>A0A316D7B2</accession>
<evidence type="ECO:0000313" key="3">
    <source>
        <dbReference type="EMBL" id="PWK10327.1"/>
    </source>
</evidence>
<evidence type="ECO:0000259" key="2">
    <source>
        <dbReference type="Pfam" id="PF26347"/>
    </source>
</evidence>
<evidence type="ECO:0000313" key="4">
    <source>
        <dbReference type="Proteomes" id="UP000245634"/>
    </source>
</evidence>
<feature type="coiled-coil region" evidence="1">
    <location>
        <begin position="36"/>
        <end position="66"/>
    </location>
</feature>
<dbReference type="InterPro" id="IPR058620">
    <property type="entry name" value="YtrI_C"/>
</dbReference>
<sequence length="166" mass="18959">MKHKQFFATLAVGTLFGASALLAMRGHDLDLLYLKYLQVRESEQQLKEDKQKLEDELSHAQKYKNRRLRKLNIVVKEAPDEFAKVAVQREVKRQLNSMLDKELTLLENDPELFNKLLDGRTIEVSGQSLTLQVKAVVIGETTSIFIHAVKDVKASKHHEEPPTTLP</sequence>